<organism evidence="1 2">
    <name type="scientific">Halteria grandinella</name>
    <dbReference type="NCBI Taxonomy" id="5974"/>
    <lineage>
        <taxon>Eukaryota</taxon>
        <taxon>Sar</taxon>
        <taxon>Alveolata</taxon>
        <taxon>Ciliophora</taxon>
        <taxon>Intramacronucleata</taxon>
        <taxon>Spirotrichea</taxon>
        <taxon>Stichotrichia</taxon>
        <taxon>Sporadotrichida</taxon>
        <taxon>Halteriidae</taxon>
        <taxon>Halteria</taxon>
    </lineage>
</organism>
<evidence type="ECO:0000313" key="1">
    <source>
        <dbReference type="EMBL" id="TNV86679.1"/>
    </source>
</evidence>
<dbReference type="AlphaFoldDB" id="A0A8J8P683"/>
<sequence>MNKENCSQYIKHSTIQSLPHLSLNHRVKHPLCSNRHRRCFQFLQKFPTIPQNYPKRALPDFIVNFIQLVVDISFHLSYNRNYFSSYQWLCAPVCDSPSAMNSRRNSISLVRDGIDLLAQFVNLL</sequence>
<dbReference type="Proteomes" id="UP000785679">
    <property type="component" value="Unassembled WGS sequence"/>
</dbReference>
<reference evidence="1" key="1">
    <citation type="submission" date="2019-06" db="EMBL/GenBank/DDBJ databases">
        <authorList>
            <person name="Zheng W."/>
        </authorList>
    </citation>
    <scope>NUCLEOTIDE SEQUENCE</scope>
    <source>
        <strain evidence="1">QDHG01</strain>
    </source>
</reference>
<gene>
    <name evidence="1" type="ORF">FGO68_gene2529</name>
</gene>
<accession>A0A8J8P683</accession>
<evidence type="ECO:0000313" key="2">
    <source>
        <dbReference type="Proteomes" id="UP000785679"/>
    </source>
</evidence>
<name>A0A8J8P683_HALGN</name>
<proteinExistence type="predicted"/>
<comment type="caution">
    <text evidence="1">The sequence shown here is derived from an EMBL/GenBank/DDBJ whole genome shotgun (WGS) entry which is preliminary data.</text>
</comment>
<keyword evidence="2" id="KW-1185">Reference proteome</keyword>
<dbReference type="EMBL" id="RRYP01000906">
    <property type="protein sequence ID" value="TNV86679.1"/>
    <property type="molecule type" value="Genomic_DNA"/>
</dbReference>
<protein>
    <submittedName>
        <fullName evidence="1">Uncharacterized protein</fullName>
    </submittedName>
</protein>